<dbReference type="RefSeq" id="WP_163063452.1">
    <property type="nucleotide sequence ID" value="NZ_JAAGLI010001092.1"/>
</dbReference>
<dbReference type="AlphaFoldDB" id="A0A6L9QTL3"/>
<sequence>MRLIRRQVVTHGLDLDVQGCFWGESQGAQLHCAGQSIPGYNESGGAASTVDDELIALWAVLYTDPWYELRVLRATAAPPAPLGQEPPSVLLRRTVGEFTPSAELVAQLRAAGLAAHFERALEALRAAPEFDAAAATAPSDPLEHRAAIARALVAHALVAVIEEDIPLPDGSVRDAIVDRLTDELHGYGLGLGDVVKRTLAGLAARGVTRKLRGDRGALTDAAAPASGDVLRFLANGDGARTFVREAVADAIGRGPMYLLAHSLGGILCADLLVREPLPAVAALITVGSQTPFLYEIGAFPSLEPPAQLPGHFPTWVNVYDRRDMLAYIGAGVFDGRVRDVEVDNGQPFPWSHTSYWSNRQVWAAVAEAIGC</sequence>
<organism evidence="1 2">
    <name type="scientific">Actinomadura bangladeshensis</name>
    <dbReference type="NCBI Taxonomy" id="453573"/>
    <lineage>
        <taxon>Bacteria</taxon>
        <taxon>Bacillati</taxon>
        <taxon>Actinomycetota</taxon>
        <taxon>Actinomycetes</taxon>
        <taxon>Streptosporangiales</taxon>
        <taxon>Thermomonosporaceae</taxon>
        <taxon>Actinomadura</taxon>
    </lineage>
</organism>
<accession>A0A6L9QTL3</accession>
<dbReference type="Gene3D" id="3.40.50.1820">
    <property type="entry name" value="alpha/beta hydrolase"/>
    <property type="match status" value="1"/>
</dbReference>
<proteinExistence type="predicted"/>
<dbReference type="SUPFAM" id="SSF53474">
    <property type="entry name" value="alpha/beta-Hydrolases"/>
    <property type="match status" value="1"/>
</dbReference>
<evidence type="ECO:0008006" key="3">
    <source>
        <dbReference type="Google" id="ProtNLM"/>
    </source>
</evidence>
<dbReference type="InterPro" id="IPR029058">
    <property type="entry name" value="AB_hydrolase_fold"/>
</dbReference>
<evidence type="ECO:0000313" key="2">
    <source>
        <dbReference type="Proteomes" id="UP000475532"/>
    </source>
</evidence>
<name>A0A6L9QTL3_9ACTN</name>
<protein>
    <recommendedName>
        <fullName evidence="3">Alpha/beta hydrolase</fullName>
    </recommendedName>
</protein>
<evidence type="ECO:0000313" key="1">
    <source>
        <dbReference type="EMBL" id="NEA28835.1"/>
    </source>
</evidence>
<gene>
    <name evidence="1" type="ORF">G3I70_41005</name>
</gene>
<dbReference type="EMBL" id="JAAGLI010001092">
    <property type="protein sequence ID" value="NEA28835.1"/>
    <property type="molecule type" value="Genomic_DNA"/>
</dbReference>
<dbReference type="Proteomes" id="UP000475532">
    <property type="component" value="Unassembled WGS sequence"/>
</dbReference>
<reference evidence="1 2" key="1">
    <citation type="submission" date="2020-01" db="EMBL/GenBank/DDBJ databases">
        <title>Insect and environment-associated Actinomycetes.</title>
        <authorList>
            <person name="Currrie C."/>
            <person name="Chevrette M."/>
            <person name="Carlson C."/>
            <person name="Stubbendieck R."/>
            <person name="Wendt-Pienkowski E."/>
        </authorList>
    </citation>
    <scope>NUCLEOTIDE SEQUENCE [LARGE SCALE GENOMIC DNA]</scope>
    <source>
        <strain evidence="1 2">SID10258</strain>
    </source>
</reference>
<comment type="caution">
    <text evidence="1">The sequence shown here is derived from an EMBL/GenBank/DDBJ whole genome shotgun (WGS) entry which is preliminary data.</text>
</comment>